<protein>
    <submittedName>
        <fullName evidence="1">Winged helix-turn-helix domain-containing protein</fullName>
    </submittedName>
</protein>
<reference evidence="1" key="2">
    <citation type="submission" date="2021-04" db="EMBL/GenBank/DDBJ databases">
        <authorList>
            <person name="Gilroy R."/>
        </authorList>
    </citation>
    <scope>NUCLEOTIDE SEQUENCE</scope>
    <source>
        <strain evidence="1">ChiHjej12B11-9795</strain>
    </source>
</reference>
<comment type="caution">
    <text evidence="1">The sequence shown here is derived from an EMBL/GenBank/DDBJ whole genome shotgun (WGS) entry which is preliminary data.</text>
</comment>
<name>A0A9D2HW00_9BACE</name>
<evidence type="ECO:0000313" key="1">
    <source>
        <dbReference type="EMBL" id="HJA84787.1"/>
    </source>
</evidence>
<dbReference type="AlphaFoldDB" id="A0A9D2HW00"/>
<dbReference type="Gene3D" id="1.10.10.10">
    <property type="entry name" value="Winged helix-like DNA-binding domain superfamily/Winged helix DNA-binding domain"/>
    <property type="match status" value="1"/>
</dbReference>
<organism evidence="1 2">
    <name type="scientific">Candidatus Bacteroides avicola</name>
    <dbReference type="NCBI Taxonomy" id="2838468"/>
    <lineage>
        <taxon>Bacteria</taxon>
        <taxon>Pseudomonadati</taxon>
        <taxon>Bacteroidota</taxon>
        <taxon>Bacteroidia</taxon>
        <taxon>Bacteroidales</taxon>
        <taxon>Bacteroidaceae</taxon>
        <taxon>Bacteroides</taxon>
    </lineage>
</organism>
<proteinExistence type="predicted"/>
<accession>A0A9D2HW00</accession>
<dbReference type="Proteomes" id="UP000823862">
    <property type="component" value="Unassembled WGS sequence"/>
</dbReference>
<gene>
    <name evidence="1" type="ORF">H9950_01065</name>
</gene>
<dbReference type="EMBL" id="DWZI01000004">
    <property type="protein sequence ID" value="HJA84787.1"/>
    <property type="molecule type" value="Genomic_DNA"/>
</dbReference>
<reference evidence="1" key="1">
    <citation type="journal article" date="2021" name="PeerJ">
        <title>Extensive microbial diversity within the chicken gut microbiome revealed by metagenomics and culture.</title>
        <authorList>
            <person name="Gilroy R."/>
            <person name="Ravi A."/>
            <person name="Getino M."/>
            <person name="Pursley I."/>
            <person name="Horton D.L."/>
            <person name="Alikhan N.F."/>
            <person name="Baker D."/>
            <person name="Gharbi K."/>
            <person name="Hall N."/>
            <person name="Watson M."/>
            <person name="Adriaenssens E.M."/>
            <person name="Foster-Nyarko E."/>
            <person name="Jarju S."/>
            <person name="Secka A."/>
            <person name="Antonio M."/>
            <person name="Oren A."/>
            <person name="Chaudhuri R.R."/>
            <person name="La Ragione R."/>
            <person name="Hildebrand F."/>
            <person name="Pallen M.J."/>
        </authorList>
    </citation>
    <scope>NUCLEOTIDE SEQUENCE</scope>
    <source>
        <strain evidence="1">ChiHjej12B11-9795</strain>
    </source>
</reference>
<dbReference type="InterPro" id="IPR019707">
    <property type="entry name" value="DUF2582"/>
</dbReference>
<dbReference type="Pfam" id="PF10771">
    <property type="entry name" value="DUF2582"/>
    <property type="match status" value="1"/>
</dbReference>
<evidence type="ECO:0000313" key="2">
    <source>
        <dbReference type="Proteomes" id="UP000823862"/>
    </source>
</evidence>
<dbReference type="InterPro" id="IPR036388">
    <property type="entry name" value="WH-like_DNA-bd_sf"/>
</dbReference>
<sequence>MDKNRIGQNAGILWHVMDNNRDNRVWNMEDLRQASGLNEPDFYAAIGWLARENKVDFGEDGITHRDTVGLLVEFFH</sequence>